<protein>
    <recommendedName>
        <fullName evidence="6">ELP1 TPR domain-containing protein</fullName>
    </recommendedName>
</protein>
<keyword evidence="2" id="KW-0853">WD repeat</keyword>
<evidence type="ECO:0000256" key="1">
    <source>
        <dbReference type="ARBA" id="ARBA00004138"/>
    </source>
</evidence>
<dbReference type="InterPro" id="IPR056166">
    <property type="entry name" value="TPR_ELP1"/>
</dbReference>
<keyword evidence="5" id="KW-0966">Cell projection</keyword>
<proteinExistence type="predicted"/>
<dbReference type="GO" id="GO:0042073">
    <property type="term" value="P:intraciliary transport"/>
    <property type="evidence" value="ECO:0007669"/>
    <property type="project" value="TreeGrafter"/>
</dbReference>
<dbReference type="SUPFAM" id="SSF48452">
    <property type="entry name" value="TPR-like"/>
    <property type="match status" value="1"/>
</dbReference>
<dbReference type="EMBL" id="BLKM01011629">
    <property type="protein sequence ID" value="GFG33759.1"/>
    <property type="molecule type" value="Genomic_DNA"/>
</dbReference>
<evidence type="ECO:0000313" key="7">
    <source>
        <dbReference type="EMBL" id="GFG33759.1"/>
    </source>
</evidence>
<dbReference type="PANTHER" id="PTHR15722:SF2">
    <property type="entry name" value="INTRAFLAGELLAR TRANSPORT PROTEIN 172 HOMOLOG"/>
    <property type="match status" value="1"/>
</dbReference>
<dbReference type="Proteomes" id="UP000502823">
    <property type="component" value="Unassembled WGS sequence"/>
</dbReference>
<dbReference type="OrthoDB" id="2186662at2759"/>
<sequence>MKWLMETKQEERAGELKEKDGDYDAALSLYLKAGLPTRASRLVQNNSVMLQNDELVAKVASALLRGELFEQAGELYEKVNQTEKAFDCYRKAQAFPRAIELARIISPSEVVHLEEQWGDHLVANKQLDTAISHYIEAGKTLKALEAAVAARQWKKSVQIIQVFDDPKVVAKYYAQLGQHFASNQEYSTADQLYVKAGMYKEAINMYNQAGEWDKAHKLAMQYLEPNEVTTMYISHAKTLEEQGKLREAEKLYLYVPEPDMAISMYKKHHQYDQVKRLKTVFYFA</sequence>
<keyword evidence="8" id="KW-1185">Reference proteome</keyword>
<evidence type="ECO:0000259" key="6">
    <source>
        <dbReference type="Pfam" id="PF23878"/>
    </source>
</evidence>
<dbReference type="InterPro" id="IPR011990">
    <property type="entry name" value="TPR-like_helical_dom_sf"/>
</dbReference>
<evidence type="ECO:0000313" key="8">
    <source>
        <dbReference type="Proteomes" id="UP000502823"/>
    </source>
</evidence>
<keyword evidence="3" id="KW-0677">Repeat</keyword>
<dbReference type="AlphaFoldDB" id="A0A6L2PMF1"/>
<evidence type="ECO:0000256" key="2">
    <source>
        <dbReference type="ARBA" id="ARBA00022574"/>
    </source>
</evidence>
<dbReference type="GO" id="GO:0030992">
    <property type="term" value="C:intraciliary transport particle B"/>
    <property type="evidence" value="ECO:0007669"/>
    <property type="project" value="TreeGrafter"/>
</dbReference>
<feature type="domain" description="ELP1 TPR" evidence="6">
    <location>
        <begin position="166"/>
        <end position="275"/>
    </location>
</feature>
<dbReference type="Pfam" id="PF23878">
    <property type="entry name" value="TPR_ELP1"/>
    <property type="match status" value="1"/>
</dbReference>
<evidence type="ECO:0000256" key="5">
    <source>
        <dbReference type="ARBA" id="ARBA00023273"/>
    </source>
</evidence>
<comment type="subcellular location">
    <subcellularLocation>
        <location evidence="1">Cell projection</location>
        <location evidence="1">Cilium</location>
    </subcellularLocation>
</comment>
<dbReference type="Gene3D" id="1.25.40.10">
    <property type="entry name" value="Tetratricopeptide repeat domain"/>
    <property type="match status" value="1"/>
</dbReference>
<keyword evidence="4" id="KW-0969">Cilium</keyword>
<comment type="caution">
    <text evidence="7">The sequence shown here is derived from an EMBL/GenBank/DDBJ whole genome shotgun (WGS) entry which is preliminary data.</text>
</comment>
<dbReference type="GO" id="GO:0005930">
    <property type="term" value="C:axoneme"/>
    <property type="evidence" value="ECO:0007669"/>
    <property type="project" value="TreeGrafter"/>
</dbReference>
<reference evidence="8" key="1">
    <citation type="submission" date="2020-01" db="EMBL/GenBank/DDBJ databases">
        <title>Draft genome sequence of the Termite Coptotermes fromosanus.</title>
        <authorList>
            <person name="Itakura S."/>
            <person name="Yosikawa Y."/>
            <person name="Umezawa K."/>
        </authorList>
    </citation>
    <scope>NUCLEOTIDE SEQUENCE [LARGE SCALE GENOMIC DNA]</scope>
</reference>
<accession>A0A6L2PMF1</accession>
<gene>
    <name evidence="7" type="ORF">Cfor_12912</name>
</gene>
<evidence type="ECO:0000256" key="3">
    <source>
        <dbReference type="ARBA" id="ARBA00022737"/>
    </source>
</evidence>
<dbReference type="PANTHER" id="PTHR15722">
    <property type="entry name" value="IFT140/172-RELATED"/>
    <property type="match status" value="1"/>
</dbReference>
<dbReference type="GO" id="GO:0036064">
    <property type="term" value="C:ciliary basal body"/>
    <property type="evidence" value="ECO:0007669"/>
    <property type="project" value="TreeGrafter"/>
</dbReference>
<organism evidence="7 8">
    <name type="scientific">Coptotermes formosanus</name>
    <name type="common">Formosan subterranean termite</name>
    <dbReference type="NCBI Taxonomy" id="36987"/>
    <lineage>
        <taxon>Eukaryota</taxon>
        <taxon>Metazoa</taxon>
        <taxon>Ecdysozoa</taxon>
        <taxon>Arthropoda</taxon>
        <taxon>Hexapoda</taxon>
        <taxon>Insecta</taxon>
        <taxon>Pterygota</taxon>
        <taxon>Neoptera</taxon>
        <taxon>Polyneoptera</taxon>
        <taxon>Dictyoptera</taxon>
        <taxon>Blattodea</taxon>
        <taxon>Blattoidea</taxon>
        <taxon>Termitoidae</taxon>
        <taxon>Rhinotermitidae</taxon>
        <taxon>Coptotermes</taxon>
    </lineage>
</organism>
<dbReference type="InParanoid" id="A0A6L2PMF1"/>
<name>A0A6L2PMF1_COPFO</name>
<evidence type="ECO:0000256" key="4">
    <source>
        <dbReference type="ARBA" id="ARBA00023069"/>
    </source>
</evidence>